<protein>
    <submittedName>
        <fullName evidence="2">Uncharacterized protein</fullName>
    </submittedName>
</protein>
<evidence type="ECO:0000313" key="3">
    <source>
        <dbReference type="Proteomes" id="UP000184206"/>
    </source>
</evidence>
<gene>
    <name evidence="2" type="ORF">SAMN02745189_01539</name>
</gene>
<dbReference type="EMBL" id="FRCF01000005">
    <property type="protein sequence ID" value="SHM09679.1"/>
    <property type="molecule type" value="Genomic_DNA"/>
</dbReference>
<keyword evidence="1" id="KW-1133">Transmembrane helix</keyword>
<name>A0A1M7G1B4_9BACL</name>
<keyword evidence="1" id="KW-0472">Membrane</keyword>
<dbReference type="RefSeq" id="WP_072709976.1">
    <property type="nucleotide sequence ID" value="NZ_FRCF01000005.1"/>
</dbReference>
<sequence>MYSLLDILVCFLIGIGLIFLFKLQREISPGTYFATSGILSEIEDEQPDRRAILIRICIIILYGVALGFFIDSSELIVYGMTLGTFLIVWPVFINDENIKPKFLKHKFLLRAFLLVFILITFFSAKLSVIIYNLVQEIAWVYFNNFDSERMIGIIGDSLFWLILVIGFRWFYNYIQNRLSEKVSFTQSQDYNEAEEYEMEYEEDDDDELEEYAYELAEEERIDDR</sequence>
<proteinExistence type="predicted"/>
<keyword evidence="3" id="KW-1185">Reference proteome</keyword>
<organism evidence="2 3">
    <name type="scientific">Lacicoccus alkaliphilus DSM 16010</name>
    <dbReference type="NCBI Taxonomy" id="1123231"/>
    <lineage>
        <taxon>Bacteria</taxon>
        <taxon>Bacillati</taxon>
        <taxon>Bacillota</taxon>
        <taxon>Bacilli</taxon>
        <taxon>Bacillales</taxon>
        <taxon>Salinicoccaceae</taxon>
        <taxon>Lacicoccus</taxon>
    </lineage>
</organism>
<evidence type="ECO:0000313" key="2">
    <source>
        <dbReference type="EMBL" id="SHM09679.1"/>
    </source>
</evidence>
<feature type="transmembrane region" description="Helical" evidence="1">
    <location>
        <begin position="76"/>
        <end position="95"/>
    </location>
</feature>
<dbReference type="STRING" id="1123231.SAMN02745189_01539"/>
<dbReference type="AlphaFoldDB" id="A0A1M7G1B4"/>
<keyword evidence="1" id="KW-0812">Transmembrane</keyword>
<dbReference type="Proteomes" id="UP000184206">
    <property type="component" value="Unassembled WGS sequence"/>
</dbReference>
<feature type="transmembrane region" description="Helical" evidence="1">
    <location>
        <begin position="52"/>
        <end position="70"/>
    </location>
</feature>
<feature type="transmembrane region" description="Helical" evidence="1">
    <location>
        <begin position="6"/>
        <end position="23"/>
    </location>
</feature>
<feature type="transmembrane region" description="Helical" evidence="1">
    <location>
        <begin position="151"/>
        <end position="171"/>
    </location>
</feature>
<accession>A0A1M7G1B4</accession>
<evidence type="ECO:0000256" key="1">
    <source>
        <dbReference type="SAM" id="Phobius"/>
    </source>
</evidence>
<feature type="transmembrane region" description="Helical" evidence="1">
    <location>
        <begin position="107"/>
        <end position="131"/>
    </location>
</feature>
<reference evidence="2 3" key="1">
    <citation type="submission" date="2016-11" db="EMBL/GenBank/DDBJ databases">
        <authorList>
            <person name="Jaros S."/>
            <person name="Januszkiewicz K."/>
            <person name="Wedrychowicz H."/>
        </authorList>
    </citation>
    <scope>NUCLEOTIDE SEQUENCE [LARGE SCALE GENOMIC DNA]</scope>
    <source>
        <strain evidence="2 3">DSM 16010</strain>
    </source>
</reference>